<name>A0AAV1QQF9_9ROSI</name>
<feature type="region of interest" description="Disordered" evidence="1">
    <location>
        <begin position="32"/>
        <end position="57"/>
    </location>
</feature>
<dbReference type="Proteomes" id="UP001314170">
    <property type="component" value="Unassembled WGS sequence"/>
</dbReference>
<organism evidence="2 3">
    <name type="scientific">Dovyalis caffra</name>
    <dbReference type="NCBI Taxonomy" id="77055"/>
    <lineage>
        <taxon>Eukaryota</taxon>
        <taxon>Viridiplantae</taxon>
        <taxon>Streptophyta</taxon>
        <taxon>Embryophyta</taxon>
        <taxon>Tracheophyta</taxon>
        <taxon>Spermatophyta</taxon>
        <taxon>Magnoliopsida</taxon>
        <taxon>eudicotyledons</taxon>
        <taxon>Gunneridae</taxon>
        <taxon>Pentapetalae</taxon>
        <taxon>rosids</taxon>
        <taxon>fabids</taxon>
        <taxon>Malpighiales</taxon>
        <taxon>Salicaceae</taxon>
        <taxon>Flacourtieae</taxon>
        <taxon>Dovyalis</taxon>
    </lineage>
</organism>
<dbReference type="AlphaFoldDB" id="A0AAV1QQF9"/>
<gene>
    <name evidence="2" type="ORF">DCAF_LOCUS691</name>
</gene>
<evidence type="ECO:0000313" key="3">
    <source>
        <dbReference type="Proteomes" id="UP001314170"/>
    </source>
</evidence>
<reference evidence="2 3" key="1">
    <citation type="submission" date="2024-01" db="EMBL/GenBank/DDBJ databases">
        <authorList>
            <person name="Waweru B."/>
        </authorList>
    </citation>
    <scope>NUCLEOTIDE SEQUENCE [LARGE SCALE GENOMIC DNA]</scope>
</reference>
<proteinExistence type="predicted"/>
<evidence type="ECO:0000256" key="1">
    <source>
        <dbReference type="SAM" id="MobiDB-lite"/>
    </source>
</evidence>
<accession>A0AAV1QQF9</accession>
<evidence type="ECO:0000313" key="2">
    <source>
        <dbReference type="EMBL" id="CAK7323075.1"/>
    </source>
</evidence>
<dbReference type="EMBL" id="CAWUPB010000058">
    <property type="protein sequence ID" value="CAK7323075.1"/>
    <property type="molecule type" value="Genomic_DNA"/>
</dbReference>
<comment type="caution">
    <text evidence="2">The sequence shown here is derived from an EMBL/GenBank/DDBJ whole genome shotgun (WGS) entry which is preliminary data.</text>
</comment>
<protein>
    <submittedName>
        <fullName evidence="2">Uncharacterized protein</fullName>
    </submittedName>
</protein>
<sequence length="71" mass="7827">MHETRIGTKLHLQAIKGIKQDSCEAKLRALLRQSPTSSKAPAGRDVPCRSCSRKGGRDNPLLLEEIKLCKS</sequence>
<keyword evidence="3" id="KW-1185">Reference proteome</keyword>